<dbReference type="InterPro" id="IPR003439">
    <property type="entry name" value="ABC_transporter-like_ATP-bd"/>
</dbReference>
<dbReference type="SMART" id="SM00382">
    <property type="entry name" value="AAA"/>
    <property type="match status" value="1"/>
</dbReference>
<proteinExistence type="predicted"/>
<sequence length="244" mass="27191">MTPLYALRDIEYRNGTGFTLQVDQLHLHPGRIYALAGPNGSGKSTLLRLLALLARPQRGQISFGGAPLSFEATELQRHRRRVTLVEQTPYLFDRSVAHNLAFGLRLRGVRGEQLRRRCSLALDQVGLAGFEQRRARQLSGGEIQRVALARALALEPEVLLLDEPTANLDRQTILALERLIADLPSRGITVIMATHDPVQPKRLNGELVRLVGGRLADPPHPPENRPQTSPEISTCPRPLNKRER</sequence>
<dbReference type="RefSeq" id="WP_221250774.1">
    <property type="nucleotide sequence ID" value="NZ_AP024355.1"/>
</dbReference>
<feature type="domain" description="ABC transporter" evidence="5">
    <location>
        <begin position="5"/>
        <end position="237"/>
    </location>
</feature>
<dbReference type="InterPro" id="IPR015856">
    <property type="entry name" value="ABC_transpr_CbiO/EcfA_su"/>
</dbReference>
<dbReference type="InterPro" id="IPR003593">
    <property type="entry name" value="AAA+_ATPase"/>
</dbReference>
<dbReference type="PANTHER" id="PTHR24220:SF612">
    <property type="entry name" value="FE(3+) IONS IMPORT ATP-BINDING PROTEIN FBPC"/>
    <property type="match status" value="1"/>
</dbReference>
<evidence type="ECO:0000256" key="1">
    <source>
        <dbReference type="ARBA" id="ARBA00022448"/>
    </source>
</evidence>
<dbReference type="Gene3D" id="3.40.50.300">
    <property type="entry name" value="P-loop containing nucleotide triphosphate hydrolases"/>
    <property type="match status" value="1"/>
</dbReference>
<keyword evidence="2" id="KW-0547">Nucleotide-binding</keyword>
<evidence type="ECO:0000256" key="2">
    <source>
        <dbReference type="ARBA" id="ARBA00022741"/>
    </source>
</evidence>
<dbReference type="InterPro" id="IPR017871">
    <property type="entry name" value="ABC_transporter-like_CS"/>
</dbReference>
<dbReference type="Pfam" id="PF00005">
    <property type="entry name" value="ABC_tran"/>
    <property type="match status" value="1"/>
</dbReference>
<dbReference type="EMBL" id="AP024355">
    <property type="protein sequence ID" value="BCR03293.1"/>
    <property type="molecule type" value="Genomic_DNA"/>
</dbReference>
<feature type="region of interest" description="Disordered" evidence="4">
    <location>
        <begin position="212"/>
        <end position="244"/>
    </location>
</feature>
<keyword evidence="3 6" id="KW-0067">ATP-binding</keyword>
<dbReference type="InterPro" id="IPR027417">
    <property type="entry name" value="P-loop_NTPase"/>
</dbReference>
<dbReference type="Proteomes" id="UP001319827">
    <property type="component" value="Chromosome"/>
</dbReference>
<keyword evidence="1" id="KW-0813">Transport</keyword>
<keyword evidence="7" id="KW-1185">Reference proteome</keyword>
<dbReference type="PROSITE" id="PS50893">
    <property type="entry name" value="ABC_TRANSPORTER_2"/>
    <property type="match status" value="1"/>
</dbReference>
<name>A0ABM8HRU2_9BACT</name>
<accession>A0ABM8HRU2</accession>
<dbReference type="GO" id="GO:0005524">
    <property type="term" value="F:ATP binding"/>
    <property type="evidence" value="ECO:0007669"/>
    <property type="project" value="UniProtKB-KW"/>
</dbReference>
<evidence type="ECO:0000256" key="4">
    <source>
        <dbReference type="SAM" id="MobiDB-lite"/>
    </source>
</evidence>
<dbReference type="CDD" id="cd03225">
    <property type="entry name" value="ABC_cobalt_CbiO_domain1"/>
    <property type="match status" value="1"/>
</dbReference>
<evidence type="ECO:0000259" key="5">
    <source>
        <dbReference type="PROSITE" id="PS50893"/>
    </source>
</evidence>
<protein>
    <submittedName>
        <fullName evidence="6">Tungstate ABC transporter ATP-binding protein</fullName>
    </submittedName>
</protein>
<dbReference type="PROSITE" id="PS00211">
    <property type="entry name" value="ABC_TRANSPORTER_1"/>
    <property type="match status" value="1"/>
</dbReference>
<dbReference type="PANTHER" id="PTHR24220">
    <property type="entry name" value="IMPORT ATP-BINDING PROTEIN"/>
    <property type="match status" value="1"/>
</dbReference>
<evidence type="ECO:0000313" key="7">
    <source>
        <dbReference type="Proteomes" id="UP001319827"/>
    </source>
</evidence>
<reference evidence="6 7" key="1">
    <citation type="journal article" date="2016" name="C (Basel)">
        <title>Selective Growth of and Electricity Production by Marine Exoelectrogenic Bacteria in Self-Aggregated Hydrogel of Microbially Reduced Graphene Oxide.</title>
        <authorList>
            <person name="Yoshida N."/>
            <person name="Goto Y."/>
            <person name="Miyata Y."/>
        </authorList>
    </citation>
    <scope>NUCLEOTIDE SEQUENCE [LARGE SCALE GENOMIC DNA]</scope>
    <source>
        <strain evidence="6 7">NIT-T3</strain>
    </source>
</reference>
<evidence type="ECO:0000313" key="6">
    <source>
        <dbReference type="EMBL" id="BCR03293.1"/>
    </source>
</evidence>
<gene>
    <name evidence="6" type="primary">tupC_1</name>
    <name evidence="6" type="ORF">DESUT3_03620</name>
</gene>
<reference evidence="6 7" key="2">
    <citation type="journal article" date="2021" name="Int. J. Syst. Evol. Microbiol.">
        <title>Isolation and Polyphasic Characterization of Desulfuromonas versatilis sp. Nov., an Electrogenic Bacteria Capable of Versatile Metabolism Isolated from a Graphene Oxide-Reducing Enrichment Culture.</title>
        <authorList>
            <person name="Xie L."/>
            <person name="Yoshida N."/>
            <person name="Ishii S."/>
            <person name="Meng L."/>
        </authorList>
    </citation>
    <scope>NUCLEOTIDE SEQUENCE [LARGE SCALE GENOMIC DNA]</scope>
    <source>
        <strain evidence="6 7">NIT-T3</strain>
    </source>
</reference>
<dbReference type="SUPFAM" id="SSF52540">
    <property type="entry name" value="P-loop containing nucleoside triphosphate hydrolases"/>
    <property type="match status" value="1"/>
</dbReference>
<organism evidence="6 7">
    <name type="scientific">Desulfuromonas versatilis</name>
    <dbReference type="NCBI Taxonomy" id="2802975"/>
    <lineage>
        <taxon>Bacteria</taxon>
        <taxon>Pseudomonadati</taxon>
        <taxon>Thermodesulfobacteriota</taxon>
        <taxon>Desulfuromonadia</taxon>
        <taxon>Desulfuromonadales</taxon>
        <taxon>Desulfuromonadaceae</taxon>
        <taxon>Desulfuromonas</taxon>
    </lineage>
</organism>
<evidence type="ECO:0000256" key="3">
    <source>
        <dbReference type="ARBA" id="ARBA00022840"/>
    </source>
</evidence>
<dbReference type="InterPro" id="IPR015854">
    <property type="entry name" value="ABC_transpr_LolD-like"/>
</dbReference>